<evidence type="ECO:0000313" key="2">
    <source>
        <dbReference type="EMBL" id="MBB4119952.1"/>
    </source>
</evidence>
<organism evidence="2 3">
    <name type="scientific">Mesonia hippocampi</name>
    <dbReference type="NCBI Taxonomy" id="1628250"/>
    <lineage>
        <taxon>Bacteria</taxon>
        <taxon>Pseudomonadati</taxon>
        <taxon>Bacteroidota</taxon>
        <taxon>Flavobacteriia</taxon>
        <taxon>Flavobacteriales</taxon>
        <taxon>Flavobacteriaceae</taxon>
        <taxon>Mesonia</taxon>
    </lineage>
</organism>
<dbReference type="PANTHER" id="PTHR43072:SF58">
    <property type="entry name" value="N-ACETYLTRANSFERASE DOMAIN-CONTAINING PROTEIN"/>
    <property type="match status" value="1"/>
</dbReference>
<dbReference type="AlphaFoldDB" id="A0A840EKM4"/>
<dbReference type="PROSITE" id="PS51186">
    <property type="entry name" value="GNAT"/>
    <property type="match status" value="1"/>
</dbReference>
<dbReference type="CDD" id="cd04301">
    <property type="entry name" value="NAT_SF"/>
    <property type="match status" value="1"/>
</dbReference>
<dbReference type="InterPro" id="IPR016181">
    <property type="entry name" value="Acyl_CoA_acyltransferase"/>
</dbReference>
<comment type="caution">
    <text evidence="2">The sequence shown here is derived from an EMBL/GenBank/DDBJ whole genome shotgun (WGS) entry which is preliminary data.</text>
</comment>
<dbReference type="GO" id="GO:0005840">
    <property type="term" value="C:ribosome"/>
    <property type="evidence" value="ECO:0007669"/>
    <property type="project" value="UniProtKB-KW"/>
</dbReference>
<dbReference type="Proteomes" id="UP000553034">
    <property type="component" value="Unassembled WGS sequence"/>
</dbReference>
<reference evidence="2 3" key="1">
    <citation type="submission" date="2020-08" db="EMBL/GenBank/DDBJ databases">
        <title>Genomic Encyclopedia of Type Strains, Phase IV (KMG-IV): sequencing the most valuable type-strain genomes for metagenomic binning, comparative biology and taxonomic classification.</title>
        <authorList>
            <person name="Goeker M."/>
        </authorList>
    </citation>
    <scope>NUCLEOTIDE SEQUENCE [LARGE SCALE GENOMIC DNA]</scope>
    <source>
        <strain evidence="2 3">DSM 29568</strain>
    </source>
</reference>
<name>A0A840EKM4_9FLAO</name>
<dbReference type="SUPFAM" id="SSF55729">
    <property type="entry name" value="Acyl-CoA N-acyltransferases (Nat)"/>
    <property type="match status" value="1"/>
</dbReference>
<accession>A0A840EKM4</accession>
<evidence type="ECO:0000259" key="1">
    <source>
        <dbReference type="PROSITE" id="PS51186"/>
    </source>
</evidence>
<dbReference type="Gene3D" id="3.40.630.30">
    <property type="match status" value="1"/>
</dbReference>
<evidence type="ECO:0000313" key="3">
    <source>
        <dbReference type="Proteomes" id="UP000553034"/>
    </source>
</evidence>
<sequence>MKKEIKLRAATPNDAIQVAPLIIQAMEDLAAKFVGSQDPYDAIPLFTHFFKNTENQYSYTHCIVAELDNTIVGSVVGYDGGNLQAYRAPFFDYVLTNYQQDFKNQDFGDETQANEFYIDTVSVSSKHQGYGIGSKLISAIIEKATNEKHKKVGLLVDIDNPNAKKLYTRIGFTSQGIKNLAGHPYEHLQFTINR</sequence>
<keyword evidence="2" id="KW-0689">Ribosomal protein</keyword>
<protein>
    <submittedName>
        <fullName evidence="2">Ribosomal protein S18 acetylase RimI-like enzyme</fullName>
    </submittedName>
</protein>
<keyword evidence="3" id="KW-1185">Reference proteome</keyword>
<dbReference type="GO" id="GO:0016747">
    <property type="term" value="F:acyltransferase activity, transferring groups other than amino-acyl groups"/>
    <property type="evidence" value="ECO:0007669"/>
    <property type="project" value="InterPro"/>
</dbReference>
<dbReference type="PANTHER" id="PTHR43072">
    <property type="entry name" value="N-ACETYLTRANSFERASE"/>
    <property type="match status" value="1"/>
</dbReference>
<proteinExistence type="predicted"/>
<dbReference type="EMBL" id="JACIFO010000013">
    <property type="protein sequence ID" value="MBB4119952.1"/>
    <property type="molecule type" value="Genomic_DNA"/>
</dbReference>
<feature type="domain" description="N-acetyltransferase" evidence="1">
    <location>
        <begin position="5"/>
        <end position="194"/>
    </location>
</feature>
<dbReference type="Pfam" id="PF00583">
    <property type="entry name" value="Acetyltransf_1"/>
    <property type="match status" value="1"/>
</dbReference>
<dbReference type="RefSeq" id="WP_183478287.1">
    <property type="nucleotide sequence ID" value="NZ_JACIFO010000013.1"/>
</dbReference>
<gene>
    <name evidence="2" type="ORF">GGR32_002264</name>
</gene>
<dbReference type="InterPro" id="IPR000182">
    <property type="entry name" value="GNAT_dom"/>
</dbReference>
<keyword evidence="2" id="KW-0687">Ribonucleoprotein</keyword>